<sequence>MSRLSCVHLAALAFTAALISSCGGNPPPPISRAGQNLPSEQKPGAPVHVAAIPQTPPPPIAAESAIVIDVASGRVLYAKNADSPRAVASTQKIITALCVLDAGDIDKPVTIQPSDTACEPTKLNLKSGDVYTRRELTKALMVKSANDVARSLARDVGGSQEGFSDLMNQKAASLGMRNSHFINPNGLPQAGQYSTARDMAIAARAAYRSPLIRSFTATKSMTFRFNDGRTRELENTNKLLKTVPYCDGLKTGTTNAAGRCLVASGSLNGRSVITVVLKSNTPNIWKDSSKLLAWALERPASGS</sequence>
<evidence type="ECO:0000313" key="12">
    <source>
        <dbReference type="EMBL" id="MBK1817159.1"/>
    </source>
</evidence>
<keyword evidence="2 10" id="KW-0732">Signal</keyword>
<protein>
    <submittedName>
        <fullName evidence="12">D-alanyl-D-alanine carboxypeptidase</fullName>
    </submittedName>
</protein>
<dbReference type="PANTHER" id="PTHR21581:SF6">
    <property type="entry name" value="TRAFFICKING PROTEIN PARTICLE COMPLEX SUBUNIT 12"/>
    <property type="match status" value="1"/>
</dbReference>
<dbReference type="InterPro" id="IPR001967">
    <property type="entry name" value="Peptidase_S11_N"/>
</dbReference>
<keyword evidence="12" id="KW-0121">Carboxypeptidase</keyword>
<feature type="signal peptide" evidence="10">
    <location>
        <begin position="1"/>
        <end position="19"/>
    </location>
</feature>
<evidence type="ECO:0000256" key="9">
    <source>
        <dbReference type="RuleBase" id="RU004016"/>
    </source>
</evidence>
<keyword evidence="3" id="KW-0378">Hydrolase</keyword>
<name>A0A934R8S3_9BACT</name>
<evidence type="ECO:0000259" key="11">
    <source>
        <dbReference type="Pfam" id="PF00768"/>
    </source>
</evidence>
<dbReference type="GO" id="GO:0009252">
    <property type="term" value="P:peptidoglycan biosynthetic process"/>
    <property type="evidence" value="ECO:0007669"/>
    <property type="project" value="UniProtKB-KW"/>
</dbReference>
<dbReference type="GO" id="GO:0006508">
    <property type="term" value="P:proteolysis"/>
    <property type="evidence" value="ECO:0007669"/>
    <property type="project" value="InterPro"/>
</dbReference>
<proteinExistence type="inferred from homology"/>
<dbReference type="Proteomes" id="UP000600139">
    <property type="component" value="Unassembled WGS sequence"/>
</dbReference>
<comment type="similarity">
    <text evidence="1 9">Belongs to the peptidase S11 family.</text>
</comment>
<keyword evidence="13" id="KW-1185">Reference proteome</keyword>
<evidence type="ECO:0000256" key="4">
    <source>
        <dbReference type="ARBA" id="ARBA00022960"/>
    </source>
</evidence>
<evidence type="ECO:0000256" key="5">
    <source>
        <dbReference type="ARBA" id="ARBA00022984"/>
    </source>
</evidence>
<comment type="caution">
    <text evidence="12">The sequence shown here is derived from an EMBL/GenBank/DDBJ whole genome shotgun (WGS) entry which is preliminary data.</text>
</comment>
<evidence type="ECO:0000256" key="3">
    <source>
        <dbReference type="ARBA" id="ARBA00022801"/>
    </source>
</evidence>
<dbReference type="PRINTS" id="PR00725">
    <property type="entry name" value="DADACBPTASE1"/>
</dbReference>
<feature type="active site" evidence="7">
    <location>
        <position position="144"/>
    </location>
</feature>
<dbReference type="AlphaFoldDB" id="A0A934R8S3"/>
<keyword evidence="5" id="KW-0573">Peptidoglycan synthesis</keyword>
<keyword evidence="4" id="KW-0133">Cell shape</keyword>
<evidence type="ECO:0000256" key="10">
    <source>
        <dbReference type="SAM" id="SignalP"/>
    </source>
</evidence>
<feature type="active site" description="Acyl-ester intermediate" evidence="7">
    <location>
        <position position="89"/>
    </location>
</feature>
<feature type="chain" id="PRO_5037058812" evidence="10">
    <location>
        <begin position="20"/>
        <end position="303"/>
    </location>
</feature>
<evidence type="ECO:0000256" key="6">
    <source>
        <dbReference type="ARBA" id="ARBA00023316"/>
    </source>
</evidence>
<dbReference type="GO" id="GO:0008360">
    <property type="term" value="P:regulation of cell shape"/>
    <property type="evidence" value="ECO:0007669"/>
    <property type="project" value="UniProtKB-KW"/>
</dbReference>
<organism evidence="12 13">
    <name type="scientific">Luteolibacter yonseiensis</name>
    <dbReference type="NCBI Taxonomy" id="1144680"/>
    <lineage>
        <taxon>Bacteria</taxon>
        <taxon>Pseudomonadati</taxon>
        <taxon>Verrucomicrobiota</taxon>
        <taxon>Verrucomicrobiia</taxon>
        <taxon>Verrucomicrobiales</taxon>
        <taxon>Verrucomicrobiaceae</taxon>
        <taxon>Luteolibacter</taxon>
    </lineage>
</organism>
<evidence type="ECO:0000256" key="7">
    <source>
        <dbReference type="PIRSR" id="PIRSR618044-1"/>
    </source>
</evidence>
<keyword evidence="6" id="KW-0961">Cell wall biogenesis/degradation</keyword>
<dbReference type="GO" id="GO:0009002">
    <property type="term" value="F:serine-type D-Ala-D-Ala carboxypeptidase activity"/>
    <property type="evidence" value="ECO:0007669"/>
    <property type="project" value="InterPro"/>
</dbReference>
<dbReference type="Pfam" id="PF00768">
    <property type="entry name" value="Peptidase_S11"/>
    <property type="match status" value="1"/>
</dbReference>
<dbReference type="InterPro" id="IPR012338">
    <property type="entry name" value="Beta-lactam/transpept-like"/>
</dbReference>
<dbReference type="EMBL" id="JAENIK010000012">
    <property type="protein sequence ID" value="MBK1817159.1"/>
    <property type="molecule type" value="Genomic_DNA"/>
</dbReference>
<reference evidence="12" key="1">
    <citation type="submission" date="2021-01" db="EMBL/GenBank/DDBJ databases">
        <title>Modified the classification status of verrucomicrobia.</title>
        <authorList>
            <person name="Feng X."/>
        </authorList>
    </citation>
    <scope>NUCLEOTIDE SEQUENCE</scope>
    <source>
        <strain evidence="12">JCM 18052</strain>
    </source>
</reference>
<evidence type="ECO:0000256" key="1">
    <source>
        <dbReference type="ARBA" id="ARBA00007164"/>
    </source>
</evidence>
<evidence type="ECO:0000256" key="2">
    <source>
        <dbReference type="ARBA" id="ARBA00022729"/>
    </source>
</evidence>
<dbReference type="SUPFAM" id="SSF56601">
    <property type="entry name" value="beta-lactamase/transpeptidase-like"/>
    <property type="match status" value="1"/>
</dbReference>
<dbReference type="GO" id="GO:0071555">
    <property type="term" value="P:cell wall organization"/>
    <property type="evidence" value="ECO:0007669"/>
    <property type="project" value="UniProtKB-KW"/>
</dbReference>
<feature type="binding site" evidence="8">
    <location>
        <position position="250"/>
    </location>
    <ligand>
        <name>substrate</name>
    </ligand>
</feature>
<dbReference type="Gene3D" id="3.40.710.10">
    <property type="entry name" value="DD-peptidase/beta-lactamase superfamily"/>
    <property type="match status" value="1"/>
</dbReference>
<evidence type="ECO:0000313" key="13">
    <source>
        <dbReference type="Proteomes" id="UP000600139"/>
    </source>
</evidence>
<gene>
    <name evidence="12" type="ORF">JIN84_16180</name>
</gene>
<dbReference type="PROSITE" id="PS51257">
    <property type="entry name" value="PROKAR_LIPOPROTEIN"/>
    <property type="match status" value="1"/>
</dbReference>
<accession>A0A934R8S3</accession>
<dbReference type="RefSeq" id="WP_200352112.1">
    <property type="nucleotide sequence ID" value="NZ_BAABHZ010000001.1"/>
</dbReference>
<keyword evidence="12" id="KW-0645">Protease</keyword>
<evidence type="ECO:0000256" key="8">
    <source>
        <dbReference type="PIRSR" id="PIRSR618044-2"/>
    </source>
</evidence>
<feature type="active site" description="Proton acceptor" evidence="7">
    <location>
        <position position="92"/>
    </location>
</feature>
<dbReference type="InterPro" id="IPR018044">
    <property type="entry name" value="Peptidase_S11"/>
</dbReference>
<dbReference type="PANTHER" id="PTHR21581">
    <property type="entry name" value="D-ALANYL-D-ALANINE CARBOXYPEPTIDASE"/>
    <property type="match status" value="1"/>
</dbReference>
<feature type="domain" description="Peptidase S11 D-alanyl-D-alanine carboxypeptidase A N-terminal" evidence="11">
    <location>
        <begin position="57"/>
        <end position="280"/>
    </location>
</feature>